<dbReference type="GO" id="GO:0008540">
    <property type="term" value="C:proteasome regulatory particle, base subcomplex"/>
    <property type="evidence" value="ECO:0007669"/>
    <property type="project" value="TreeGrafter"/>
</dbReference>
<evidence type="ECO:0000256" key="1">
    <source>
        <dbReference type="ARBA" id="ARBA00022737"/>
    </source>
</evidence>
<dbReference type="GO" id="GO:0043161">
    <property type="term" value="P:proteasome-mediated ubiquitin-dependent protein catabolic process"/>
    <property type="evidence" value="ECO:0007669"/>
    <property type="project" value="TreeGrafter"/>
</dbReference>
<protein>
    <submittedName>
        <fullName evidence="3">26s proteasome regulatory subunit rpn2, putative</fullName>
    </submittedName>
</protein>
<keyword evidence="1" id="KW-0677">Repeat</keyword>
<dbReference type="InterPro" id="IPR048570">
    <property type="entry name" value="PSMD1_RPN2_N"/>
</dbReference>
<sequence length="198" mass="22207">MGDLKQGLGVALEAQRLDWVEKFITYKESMVAEMLLYCKTNALEVVDDRQFRSKVLELLIKIYKTVPAGRDRDWAGLAQCYFLLNKPEEVGTMLRELLDDHDKFGRLMAMQIAFDLADSEAQQFCQTVSACDDLKLSDGGDTGVTEGDVKMEKAEAPAGDKKKECIANIKKILAGALGGWERDVVKLWYCSIGRRCPD</sequence>
<dbReference type="PANTHER" id="PTHR10943:SF2">
    <property type="entry name" value="26S PROTEASOME NON-ATPASE REGULATORY SUBUNIT 1"/>
    <property type="match status" value="1"/>
</dbReference>
<evidence type="ECO:0000313" key="4">
    <source>
        <dbReference type="Proteomes" id="UP000007800"/>
    </source>
</evidence>
<name>C5KUN2_PERM5</name>
<dbReference type="GeneID" id="9060387"/>
<feature type="domain" description="26S proteasome non-ATPase regulatory subunit 1/RPN2 N-terminal" evidence="2">
    <location>
        <begin position="2"/>
        <end position="131"/>
    </location>
</feature>
<dbReference type="GO" id="GO:0005634">
    <property type="term" value="C:nucleus"/>
    <property type="evidence" value="ECO:0007669"/>
    <property type="project" value="TreeGrafter"/>
</dbReference>
<gene>
    <name evidence="3" type="ORF">Pmar_PMAR017809</name>
</gene>
<dbReference type="RefSeq" id="XP_002780016.1">
    <property type="nucleotide sequence ID" value="XM_002779970.1"/>
</dbReference>
<reference evidence="3 4" key="1">
    <citation type="submission" date="2008-07" db="EMBL/GenBank/DDBJ databases">
        <authorList>
            <person name="El-Sayed N."/>
            <person name="Caler E."/>
            <person name="Inman J."/>
            <person name="Amedeo P."/>
            <person name="Hass B."/>
            <person name="Wortman J."/>
        </authorList>
    </citation>
    <scope>NUCLEOTIDE SEQUENCE [LARGE SCALE GENOMIC DNA]</scope>
    <source>
        <strain evidence="4">ATCC 50983 / TXsc</strain>
    </source>
</reference>
<dbReference type="Pfam" id="PF21505">
    <property type="entry name" value="RPN2_N"/>
    <property type="match status" value="1"/>
</dbReference>
<dbReference type="Proteomes" id="UP000007800">
    <property type="component" value="Unassembled WGS sequence"/>
</dbReference>
<dbReference type="PANTHER" id="PTHR10943">
    <property type="entry name" value="26S PROTEASOME NON-ATPASE REGULATORY SUBUNIT"/>
    <property type="match status" value="1"/>
</dbReference>
<dbReference type="InParanoid" id="C5KUN2"/>
<dbReference type="EMBL" id="GG676300">
    <property type="protein sequence ID" value="EER11811.1"/>
    <property type="molecule type" value="Genomic_DNA"/>
</dbReference>
<accession>C5KUN2</accession>
<dbReference type="GO" id="GO:0034515">
    <property type="term" value="C:proteasome storage granule"/>
    <property type="evidence" value="ECO:0007669"/>
    <property type="project" value="TreeGrafter"/>
</dbReference>
<keyword evidence="3" id="KW-0647">Proteasome</keyword>
<dbReference type="AlphaFoldDB" id="C5KUN2"/>
<organism evidence="4">
    <name type="scientific">Perkinsus marinus (strain ATCC 50983 / TXsc)</name>
    <dbReference type="NCBI Taxonomy" id="423536"/>
    <lineage>
        <taxon>Eukaryota</taxon>
        <taxon>Sar</taxon>
        <taxon>Alveolata</taxon>
        <taxon>Perkinsozoa</taxon>
        <taxon>Perkinsea</taxon>
        <taxon>Perkinsida</taxon>
        <taxon>Perkinsidae</taxon>
        <taxon>Perkinsus</taxon>
    </lineage>
</organism>
<keyword evidence="4" id="KW-1185">Reference proteome</keyword>
<proteinExistence type="predicted"/>
<evidence type="ECO:0000313" key="3">
    <source>
        <dbReference type="EMBL" id="EER11811.1"/>
    </source>
</evidence>
<dbReference type="OrthoDB" id="438609at2759"/>
<evidence type="ECO:0000259" key="2">
    <source>
        <dbReference type="Pfam" id="PF21505"/>
    </source>
</evidence>